<accession>A0A1E3J1H0</accession>
<evidence type="ECO:0000313" key="2">
    <source>
        <dbReference type="Proteomes" id="UP000094819"/>
    </source>
</evidence>
<dbReference type="OrthoDB" id="429143at2759"/>
<gene>
    <name evidence="1" type="ORF">L198_04815</name>
</gene>
<dbReference type="RefSeq" id="XP_019030953.1">
    <property type="nucleotide sequence ID" value="XM_019176921.1"/>
</dbReference>
<organism evidence="1 2">
    <name type="scientific">Cryptococcus wingfieldii CBS 7118</name>
    <dbReference type="NCBI Taxonomy" id="1295528"/>
    <lineage>
        <taxon>Eukaryota</taxon>
        <taxon>Fungi</taxon>
        <taxon>Dikarya</taxon>
        <taxon>Basidiomycota</taxon>
        <taxon>Agaricomycotina</taxon>
        <taxon>Tremellomycetes</taxon>
        <taxon>Tremellales</taxon>
        <taxon>Cryptococcaceae</taxon>
        <taxon>Cryptococcus</taxon>
    </lineage>
</organism>
<dbReference type="AlphaFoldDB" id="A0A1E3J1H0"/>
<proteinExistence type="predicted"/>
<sequence>MVLPITNPTRSFWIDGADSALRNHRSTPGLISYVNNYRLQLPPPYNTIILGSGKPAIAAHPEPSILSDEED</sequence>
<dbReference type="EMBL" id="AWGH01000014">
    <property type="protein sequence ID" value="ODN94674.1"/>
    <property type="molecule type" value="Genomic_DNA"/>
</dbReference>
<evidence type="ECO:0000313" key="1">
    <source>
        <dbReference type="EMBL" id="ODN94674.1"/>
    </source>
</evidence>
<reference evidence="1 2" key="1">
    <citation type="submission" date="2016-06" db="EMBL/GenBank/DDBJ databases">
        <title>Evolution of pathogenesis and genome organization in the Tremellales.</title>
        <authorList>
            <person name="Cuomo C."/>
            <person name="Litvintseva A."/>
            <person name="Heitman J."/>
            <person name="Chen Y."/>
            <person name="Sun S."/>
            <person name="Springer D."/>
            <person name="Dromer F."/>
            <person name="Young S."/>
            <person name="Zeng Q."/>
            <person name="Chapman S."/>
            <person name="Gujja S."/>
            <person name="Saif S."/>
            <person name="Birren B."/>
        </authorList>
    </citation>
    <scope>NUCLEOTIDE SEQUENCE [LARGE SCALE GENOMIC DNA]</scope>
    <source>
        <strain evidence="1 2">CBS 7118</strain>
    </source>
</reference>
<keyword evidence="2" id="KW-1185">Reference proteome</keyword>
<comment type="caution">
    <text evidence="1">The sequence shown here is derived from an EMBL/GenBank/DDBJ whole genome shotgun (WGS) entry which is preliminary data.</text>
</comment>
<protein>
    <submittedName>
        <fullName evidence="1">Uncharacterized protein</fullName>
    </submittedName>
</protein>
<dbReference type="GeneID" id="30194028"/>
<dbReference type="Proteomes" id="UP000094819">
    <property type="component" value="Unassembled WGS sequence"/>
</dbReference>
<name>A0A1E3J1H0_9TREE</name>